<evidence type="ECO:0000313" key="2">
    <source>
        <dbReference type="EMBL" id="MCB5447438.1"/>
    </source>
</evidence>
<accession>A0ABS8D133</accession>
<keyword evidence="3" id="KW-1185">Reference proteome</keyword>
<feature type="chain" id="PRO_5047213518" evidence="1">
    <location>
        <begin position="25"/>
        <end position="235"/>
    </location>
</feature>
<organism evidence="2 3">
    <name type="scientific">Intestinibacter bartlettii</name>
    <dbReference type="NCBI Taxonomy" id="261299"/>
    <lineage>
        <taxon>Bacteria</taxon>
        <taxon>Bacillati</taxon>
        <taxon>Bacillota</taxon>
        <taxon>Clostridia</taxon>
        <taxon>Peptostreptococcales</taxon>
        <taxon>Peptostreptococcaceae</taxon>
        <taxon>Intestinibacter</taxon>
    </lineage>
</organism>
<dbReference type="RefSeq" id="WP_007287781.1">
    <property type="nucleotide sequence ID" value="NZ_CAJKTP010000002.1"/>
</dbReference>
<dbReference type="PROSITE" id="PS51257">
    <property type="entry name" value="PROKAR_LIPOPROTEIN"/>
    <property type="match status" value="1"/>
</dbReference>
<proteinExistence type="predicted"/>
<reference evidence="2 3" key="1">
    <citation type="submission" date="2021-10" db="EMBL/GenBank/DDBJ databases">
        <title>Collection of gut derived symbiotic bacterial strains cultured from healthy donors.</title>
        <authorList>
            <person name="Lin H."/>
            <person name="Littmann E."/>
            <person name="Claire K."/>
            <person name="Pamer E."/>
        </authorList>
    </citation>
    <scope>NUCLEOTIDE SEQUENCE [LARGE SCALE GENOMIC DNA]</scope>
    <source>
        <strain evidence="2 3">MSK.17.68</strain>
    </source>
</reference>
<comment type="caution">
    <text evidence="2">The sequence shown here is derived from an EMBL/GenBank/DDBJ whole genome shotgun (WGS) entry which is preliminary data.</text>
</comment>
<dbReference type="EMBL" id="JAJBMB010000027">
    <property type="protein sequence ID" value="MCB5447438.1"/>
    <property type="molecule type" value="Genomic_DNA"/>
</dbReference>
<feature type="signal peptide" evidence="1">
    <location>
        <begin position="1"/>
        <end position="24"/>
    </location>
</feature>
<evidence type="ECO:0000313" key="3">
    <source>
        <dbReference type="Proteomes" id="UP001299409"/>
    </source>
</evidence>
<gene>
    <name evidence="2" type="ORF">LIP50_14650</name>
</gene>
<name>A0ABS8D133_9FIRM</name>
<dbReference type="Proteomes" id="UP001299409">
    <property type="component" value="Unassembled WGS sequence"/>
</dbReference>
<keyword evidence="1" id="KW-0732">Signal</keyword>
<sequence>MVKVIRLSLFLIAISLFLTGCSNSKEDITLDINKNENLIDTNNINQIISNDIYSKESEEQELINIIESVEKNKPTMSDEERYDLRTDIFFNLNQEQVLKFGDCYTALNQVIFDDRYKELFDKANNRWDAYDNNDLYGIVNTIRYISNSVKNQAFKNDLNRIEELCSYGLEYRDIIALIDARRIMRDIQYHIFEVPYFKEGDAIVEINEEDYSIYYGASEVLEGDRYKTIGIYRYK</sequence>
<evidence type="ECO:0000256" key="1">
    <source>
        <dbReference type="SAM" id="SignalP"/>
    </source>
</evidence>
<dbReference type="GeneID" id="89565522"/>
<protein>
    <submittedName>
        <fullName evidence="2">Uncharacterized protein</fullName>
    </submittedName>
</protein>